<keyword evidence="6 8" id="KW-1133">Transmembrane helix</keyword>
<feature type="domain" description="ABC transmembrane type-1" evidence="9">
    <location>
        <begin position="101"/>
        <end position="305"/>
    </location>
</feature>
<feature type="transmembrane region" description="Helical" evidence="8">
    <location>
        <begin position="31"/>
        <end position="55"/>
    </location>
</feature>
<dbReference type="PROSITE" id="PS50928">
    <property type="entry name" value="ABC_TM1"/>
    <property type="match status" value="1"/>
</dbReference>
<comment type="caution">
    <text evidence="10">The sequence shown here is derived from an EMBL/GenBank/DDBJ whole genome shotgun (WGS) entry which is preliminary data.</text>
</comment>
<protein>
    <submittedName>
        <fullName evidence="10">Carbohydrate ABC transporter membrane protein 1 (CUT1 family)</fullName>
    </submittedName>
</protein>
<keyword evidence="7 8" id="KW-0472">Membrane</keyword>
<keyword evidence="11" id="KW-1185">Reference proteome</keyword>
<dbReference type="Pfam" id="PF00528">
    <property type="entry name" value="BPD_transp_1"/>
    <property type="match status" value="1"/>
</dbReference>
<evidence type="ECO:0000256" key="8">
    <source>
        <dbReference type="RuleBase" id="RU363032"/>
    </source>
</evidence>
<dbReference type="PANTHER" id="PTHR42929:SF1">
    <property type="entry name" value="INNER MEMBRANE ABC TRANSPORTER PERMEASE PROTEIN YDCU-RELATED"/>
    <property type="match status" value="1"/>
</dbReference>
<keyword evidence="4" id="KW-1003">Cell membrane</keyword>
<proteinExistence type="inferred from homology"/>
<evidence type="ECO:0000256" key="7">
    <source>
        <dbReference type="ARBA" id="ARBA00023136"/>
    </source>
</evidence>
<dbReference type="OrthoDB" id="9808619at2"/>
<dbReference type="Gene3D" id="1.10.3720.10">
    <property type="entry name" value="MetI-like"/>
    <property type="match status" value="1"/>
</dbReference>
<dbReference type="InterPro" id="IPR035906">
    <property type="entry name" value="MetI-like_sf"/>
</dbReference>
<dbReference type="CDD" id="cd06261">
    <property type="entry name" value="TM_PBP2"/>
    <property type="match status" value="1"/>
</dbReference>
<organism evidence="10 11">
    <name type="scientific">Lapillicoccus jejuensis</name>
    <dbReference type="NCBI Taxonomy" id="402171"/>
    <lineage>
        <taxon>Bacteria</taxon>
        <taxon>Bacillati</taxon>
        <taxon>Actinomycetota</taxon>
        <taxon>Actinomycetes</taxon>
        <taxon>Micrococcales</taxon>
        <taxon>Intrasporangiaceae</taxon>
        <taxon>Lapillicoccus</taxon>
    </lineage>
</organism>
<evidence type="ECO:0000256" key="6">
    <source>
        <dbReference type="ARBA" id="ARBA00022989"/>
    </source>
</evidence>
<comment type="subcellular location">
    <subcellularLocation>
        <location evidence="1 8">Cell membrane</location>
        <topology evidence="1 8">Multi-pass membrane protein</topology>
    </subcellularLocation>
</comment>
<evidence type="ECO:0000313" key="11">
    <source>
        <dbReference type="Proteomes" id="UP000317893"/>
    </source>
</evidence>
<dbReference type="AlphaFoldDB" id="A0A542E1K3"/>
<dbReference type="RefSeq" id="WP_141848619.1">
    <property type="nucleotide sequence ID" value="NZ_BAAAPR010000005.1"/>
</dbReference>
<name>A0A542E1K3_9MICO</name>
<dbReference type="Proteomes" id="UP000317893">
    <property type="component" value="Unassembled WGS sequence"/>
</dbReference>
<comment type="similarity">
    <text evidence="2">Belongs to the binding-protein-dependent transport system permease family. CysTW subfamily.</text>
</comment>
<evidence type="ECO:0000259" key="9">
    <source>
        <dbReference type="PROSITE" id="PS50928"/>
    </source>
</evidence>
<evidence type="ECO:0000256" key="5">
    <source>
        <dbReference type="ARBA" id="ARBA00022692"/>
    </source>
</evidence>
<dbReference type="InterPro" id="IPR000515">
    <property type="entry name" value="MetI-like"/>
</dbReference>
<dbReference type="PANTHER" id="PTHR42929">
    <property type="entry name" value="INNER MEMBRANE ABC TRANSPORTER PERMEASE PROTEIN YDCU-RELATED-RELATED"/>
    <property type="match status" value="1"/>
</dbReference>
<sequence length="319" mass="33444">MSAENVTAAVVPVPDGTTAERPSRRHRATGLLLASPPLLLVALFVGFPIVVAVAYSLGHTGGLNATVSVIAKEQVTVSSWWQQSLGAYSSLFADERFRRDLLVTVLVSLGVTVLVLVLAWVIALYVRLSDSWVSRVLSALAVVPMFVPVVIASWAILTFYAADGFLRSVAATMGLTAPVWGYTTTAVVIGLTWTSLPFATLMVVSGVQGVPDALIEAARDAGASLPRVVLSVIAPMALVPTVIAGTFTAIGTLGSFTVPYFTGPNAPKMLGVDMSDYFTSYNLPQASVAMAVVVFVVAAGFGAVYVWANYRSAASTGRV</sequence>
<feature type="transmembrane region" description="Helical" evidence="8">
    <location>
        <begin position="137"/>
        <end position="162"/>
    </location>
</feature>
<gene>
    <name evidence="10" type="ORF">FB458_2320</name>
</gene>
<dbReference type="GO" id="GO:0005886">
    <property type="term" value="C:plasma membrane"/>
    <property type="evidence" value="ECO:0007669"/>
    <property type="project" value="UniProtKB-SubCell"/>
</dbReference>
<dbReference type="EMBL" id="VFMN01000001">
    <property type="protein sequence ID" value="TQJ09212.1"/>
    <property type="molecule type" value="Genomic_DNA"/>
</dbReference>
<accession>A0A542E1K3</accession>
<feature type="transmembrane region" description="Helical" evidence="8">
    <location>
        <begin position="182"/>
        <end position="207"/>
    </location>
</feature>
<evidence type="ECO:0000256" key="2">
    <source>
        <dbReference type="ARBA" id="ARBA00007069"/>
    </source>
</evidence>
<feature type="transmembrane region" description="Helical" evidence="8">
    <location>
        <begin position="101"/>
        <end position="125"/>
    </location>
</feature>
<keyword evidence="5 8" id="KW-0812">Transmembrane</keyword>
<keyword evidence="3 8" id="KW-0813">Transport</keyword>
<feature type="transmembrane region" description="Helical" evidence="8">
    <location>
        <begin position="228"/>
        <end position="250"/>
    </location>
</feature>
<reference evidence="10 11" key="1">
    <citation type="submission" date="2019-06" db="EMBL/GenBank/DDBJ databases">
        <title>Sequencing the genomes of 1000 actinobacteria strains.</title>
        <authorList>
            <person name="Klenk H.-P."/>
        </authorList>
    </citation>
    <scope>NUCLEOTIDE SEQUENCE [LARGE SCALE GENOMIC DNA]</scope>
    <source>
        <strain evidence="10 11">DSM 18607</strain>
    </source>
</reference>
<evidence type="ECO:0000256" key="4">
    <source>
        <dbReference type="ARBA" id="ARBA00022475"/>
    </source>
</evidence>
<dbReference type="GO" id="GO:0055085">
    <property type="term" value="P:transmembrane transport"/>
    <property type="evidence" value="ECO:0007669"/>
    <property type="project" value="InterPro"/>
</dbReference>
<dbReference type="SUPFAM" id="SSF161098">
    <property type="entry name" value="MetI-like"/>
    <property type="match status" value="1"/>
</dbReference>
<evidence type="ECO:0000256" key="1">
    <source>
        <dbReference type="ARBA" id="ARBA00004651"/>
    </source>
</evidence>
<evidence type="ECO:0000313" key="10">
    <source>
        <dbReference type="EMBL" id="TQJ09212.1"/>
    </source>
</evidence>
<feature type="transmembrane region" description="Helical" evidence="8">
    <location>
        <begin position="286"/>
        <end position="308"/>
    </location>
</feature>
<evidence type="ECO:0000256" key="3">
    <source>
        <dbReference type="ARBA" id="ARBA00022448"/>
    </source>
</evidence>